<comment type="caution">
    <text evidence="1">The sequence shown here is derived from an EMBL/GenBank/DDBJ whole genome shotgun (WGS) entry which is preliminary data.</text>
</comment>
<reference evidence="1" key="1">
    <citation type="journal article" date="2023" name="G3 (Bethesda)">
        <title>A reference genome for the long-term kleptoplast-retaining sea slug Elysia crispata morphotype clarki.</title>
        <authorList>
            <person name="Eastman K.E."/>
            <person name="Pendleton A.L."/>
            <person name="Shaikh M.A."/>
            <person name="Suttiyut T."/>
            <person name="Ogas R."/>
            <person name="Tomko P."/>
            <person name="Gavelis G."/>
            <person name="Widhalm J.R."/>
            <person name="Wisecaver J.H."/>
        </authorList>
    </citation>
    <scope>NUCLEOTIDE SEQUENCE</scope>
    <source>
        <strain evidence="1">ECLA1</strain>
    </source>
</reference>
<evidence type="ECO:0008006" key="3">
    <source>
        <dbReference type="Google" id="ProtNLM"/>
    </source>
</evidence>
<organism evidence="1 2">
    <name type="scientific">Elysia crispata</name>
    <name type="common">lettuce slug</name>
    <dbReference type="NCBI Taxonomy" id="231223"/>
    <lineage>
        <taxon>Eukaryota</taxon>
        <taxon>Metazoa</taxon>
        <taxon>Spiralia</taxon>
        <taxon>Lophotrochozoa</taxon>
        <taxon>Mollusca</taxon>
        <taxon>Gastropoda</taxon>
        <taxon>Heterobranchia</taxon>
        <taxon>Euthyneura</taxon>
        <taxon>Panpulmonata</taxon>
        <taxon>Sacoglossa</taxon>
        <taxon>Placobranchoidea</taxon>
        <taxon>Plakobranchidae</taxon>
        <taxon>Elysia</taxon>
    </lineage>
</organism>
<dbReference type="AlphaFoldDB" id="A0AAE1DH90"/>
<protein>
    <recommendedName>
        <fullName evidence="3">Reverse transcriptase domain-containing protein</fullName>
    </recommendedName>
</protein>
<dbReference type="PANTHER" id="PTHR47510">
    <property type="entry name" value="REVERSE TRANSCRIPTASE DOMAIN-CONTAINING PROTEIN"/>
    <property type="match status" value="1"/>
</dbReference>
<dbReference type="EMBL" id="JAWDGP010003891">
    <property type="protein sequence ID" value="KAK3769740.1"/>
    <property type="molecule type" value="Genomic_DNA"/>
</dbReference>
<accession>A0AAE1DH90</accession>
<dbReference type="PANTHER" id="PTHR47510:SF3">
    <property type="entry name" value="ENDO_EXONUCLEASE_PHOSPHATASE DOMAIN-CONTAINING PROTEIN"/>
    <property type="match status" value="1"/>
</dbReference>
<proteinExistence type="predicted"/>
<evidence type="ECO:0000313" key="1">
    <source>
        <dbReference type="EMBL" id="KAK3769740.1"/>
    </source>
</evidence>
<gene>
    <name evidence="1" type="ORF">RRG08_062080</name>
</gene>
<sequence length="130" mass="14626">MELVPYITKIINESLATGVVPDIFKRAIVTPLLKKPGLDETDLKNFRPVSNLNFLSKILEKVVLGQVLKHVKSNGFDEVLQSAYKMHHSTETALLKVTSDILDLVDDKNLCLLVLLDLTAAFELLIMKFY</sequence>
<keyword evidence="2" id="KW-1185">Reference proteome</keyword>
<name>A0AAE1DH90_9GAST</name>
<dbReference type="Proteomes" id="UP001283361">
    <property type="component" value="Unassembled WGS sequence"/>
</dbReference>
<evidence type="ECO:0000313" key="2">
    <source>
        <dbReference type="Proteomes" id="UP001283361"/>
    </source>
</evidence>